<dbReference type="EC" id="2.3.1.286" evidence="1"/>
<dbReference type="PANTHER" id="PTHR11085">
    <property type="entry name" value="NAD-DEPENDENT PROTEIN DEACYLASE SIRTUIN-5, MITOCHONDRIAL-RELATED"/>
    <property type="match status" value="1"/>
</dbReference>
<name>A0A7Z0IK53_9ACTN</name>
<dbReference type="InterPro" id="IPR026590">
    <property type="entry name" value="Ssirtuin_cat_dom"/>
</dbReference>
<dbReference type="GO" id="GO:0017136">
    <property type="term" value="F:histone deacetylase activity, NAD-dependent"/>
    <property type="evidence" value="ECO:0007669"/>
    <property type="project" value="TreeGrafter"/>
</dbReference>
<dbReference type="PROSITE" id="PS50305">
    <property type="entry name" value="SIRTUIN"/>
    <property type="match status" value="1"/>
</dbReference>
<comment type="caution">
    <text evidence="6">The sequence shown here is derived from an EMBL/GenBank/DDBJ whole genome shotgun (WGS) entry which is preliminary data.</text>
</comment>
<keyword evidence="4" id="KW-0479">Metal-binding</keyword>
<dbReference type="Gene3D" id="3.30.1600.10">
    <property type="entry name" value="SIR2/SIRT2 'Small Domain"/>
    <property type="match status" value="1"/>
</dbReference>
<dbReference type="GO" id="GO:0046872">
    <property type="term" value="F:metal ion binding"/>
    <property type="evidence" value="ECO:0007669"/>
    <property type="project" value="UniProtKB-KW"/>
</dbReference>
<dbReference type="Proteomes" id="UP000527616">
    <property type="component" value="Unassembled WGS sequence"/>
</dbReference>
<dbReference type="EMBL" id="JACBZS010000001">
    <property type="protein sequence ID" value="NYI70264.1"/>
    <property type="molecule type" value="Genomic_DNA"/>
</dbReference>
<feature type="domain" description="Deacetylase sirtuin-type" evidence="5">
    <location>
        <begin position="1"/>
        <end position="269"/>
    </location>
</feature>
<gene>
    <name evidence="6" type="ORF">GGQ54_000824</name>
</gene>
<reference evidence="6 7" key="1">
    <citation type="submission" date="2020-07" db="EMBL/GenBank/DDBJ databases">
        <title>Sequencing the genomes of 1000 actinobacteria strains.</title>
        <authorList>
            <person name="Klenk H.-P."/>
        </authorList>
    </citation>
    <scope>NUCLEOTIDE SEQUENCE [LARGE SCALE GENOMIC DNA]</scope>
    <source>
        <strain evidence="6 7">DSM 103164</strain>
    </source>
</reference>
<dbReference type="InterPro" id="IPR003000">
    <property type="entry name" value="Sirtuin"/>
</dbReference>
<dbReference type="PANTHER" id="PTHR11085:SF10">
    <property type="entry name" value="NAD-DEPENDENT PROTEIN DEACYLASE SIRTUIN-5, MITOCHONDRIAL-RELATED"/>
    <property type="match status" value="1"/>
</dbReference>
<feature type="binding site" evidence="4">
    <location>
        <position position="181"/>
    </location>
    <ligand>
        <name>Zn(2+)</name>
        <dbReference type="ChEBI" id="CHEBI:29105"/>
    </ligand>
</feature>
<evidence type="ECO:0000256" key="2">
    <source>
        <dbReference type="ARBA" id="ARBA00022679"/>
    </source>
</evidence>
<organism evidence="6 7">
    <name type="scientific">Naumannella cuiyingiana</name>
    <dbReference type="NCBI Taxonomy" id="1347891"/>
    <lineage>
        <taxon>Bacteria</taxon>
        <taxon>Bacillati</taxon>
        <taxon>Actinomycetota</taxon>
        <taxon>Actinomycetes</taxon>
        <taxon>Propionibacteriales</taxon>
        <taxon>Propionibacteriaceae</taxon>
        <taxon>Naumannella</taxon>
    </lineage>
</organism>
<keyword evidence="7" id="KW-1185">Reference proteome</keyword>
<evidence type="ECO:0000256" key="3">
    <source>
        <dbReference type="ARBA" id="ARBA00023027"/>
    </source>
</evidence>
<evidence type="ECO:0000259" key="5">
    <source>
        <dbReference type="PROSITE" id="PS50305"/>
    </source>
</evidence>
<feature type="binding site" evidence="4">
    <location>
        <position position="178"/>
    </location>
    <ligand>
        <name>Zn(2+)</name>
        <dbReference type="ChEBI" id="CHEBI:29105"/>
    </ligand>
</feature>
<keyword evidence="2" id="KW-0808">Transferase</keyword>
<keyword evidence="3" id="KW-0520">NAD</keyword>
<keyword evidence="4" id="KW-0862">Zinc</keyword>
<feature type="binding site" evidence="4">
    <location>
        <position position="124"/>
    </location>
    <ligand>
        <name>Zn(2+)</name>
        <dbReference type="ChEBI" id="CHEBI:29105"/>
    </ligand>
</feature>
<feature type="active site" description="Proton acceptor" evidence="4">
    <location>
        <position position="116"/>
    </location>
</feature>
<accession>A0A7Z0IK53</accession>
<dbReference type="Pfam" id="PF02146">
    <property type="entry name" value="SIR2"/>
    <property type="match status" value="1"/>
</dbReference>
<dbReference type="GO" id="GO:0070403">
    <property type="term" value="F:NAD+ binding"/>
    <property type="evidence" value="ECO:0007669"/>
    <property type="project" value="InterPro"/>
</dbReference>
<dbReference type="AlphaFoldDB" id="A0A7Z0IK53"/>
<dbReference type="Gene3D" id="3.40.50.1220">
    <property type="entry name" value="TPP-binding domain"/>
    <property type="match status" value="1"/>
</dbReference>
<dbReference type="RefSeq" id="WP_179444238.1">
    <property type="nucleotide sequence ID" value="NZ_JACBZS010000001.1"/>
</dbReference>
<evidence type="ECO:0000313" key="7">
    <source>
        <dbReference type="Proteomes" id="UP000527616"/>
    </source>
</evidence>
<evidence type="ECO:0000256" key="4">
    <source>
        <dbReference type="PROSITE-ProRule" id="PRU00236"/>
    </source>
</evidence>
<dbReference type="InterPro" id="IPR026591">
    <property type="entry name" value="Sirtuin_cat_small_dom_sf"/>
</dbReference>
<evidence type="ECO:0000256" key="1">
    <source>
        <dbReference type="ARBA" id="ARBA00012928"/>
    </source>
</evidence>
<evidence type="ECO:0000313" key="6">
    <source>
        <dbReference type="EMBL" id="NYI70264.1"/>
    </source>
</evidence>
<protein>
    <recommendedName>
        <fullName evidence="1">protein acetyllysine N-acetyltransferase</fullName>
        <ecNumber evidence="1">2.3.1.286</ecNumber>
    </recommendedName>
</protein>
<feature type="binding site" evidence="4">
    <location>
        <position position="127"/>
    </location>
    <ligand>
        <name>Zn(2+)</name>
        <dbReference type="ChEBI" id="CHEBI:29105"/>
    </ligand>
</feature>
<sequence>MEPGGVAELAELIAGRRWVALTGAGMSTDSGIPDYRGPTSPPANPMLYADFVRSADNRRRYWARSFRGWPRMLRARPNAGHVALASLAGAGLAGVLTQNVDGLHTAAGSPDVIDLHGRLAEVICLACGEVSDRADLQVRLAAANPDAAGLDIAPGQAELRPDGDLEVDDHRSFVVPDCETCGGVLKPHVVFFGESVPRERVTRAYALVDGAEVLVVLGSSLAVMSGLRFPRHLVRTGRSVAIVNRGATRGDELATVRLAAGTSETLGALAAALSAPA</sequence>
<dbReference type="SUPFAM" id="SSF52467">
    <property type="entry name" value="DHS-like NAD/FAD-binding domain"/>
    <property type="match status" value="1"/>
</dbReference>
<dbReference type="InterPro" id="IPR029035">
    <property type="entry name" value="DHS-like_NAD/FAD-binding_dom"/>
</dbReference>
<proteinExistence type="predicted"/>
<dbReference type="InterPro" id="IPR050134">
    <property type="entry name" value="NAD-dep_sirtuin_deacylases"/>
</dbReference>